<dbReference type="SUPFAM" id="SSF51735">
    <property type="entry name" value="NAD(P)-binding Rossmann-fold domains"/>
    <property type="match status" value="1"/>
</dbReference>
<dbReference type="Proteomes" id="UP000031671">
    <property type="component" value="Unassembled WGS sequence"/>
</dbReference>
<comment type="caution">
    <text evidence="1">The sequence shown here is derived from an EMBL/GenBank/DDBJ whole genome shotgun (WGS) entry which is preliminary data.</text>
</comment>
<name>A0A0B8NVP0_9VIBR</name>
<evidence type="ECO:0008006" key="3">
    <source>
        <dbReference type="Google" id="ProtNLM"/>
    </source>
</evidence>
<organism evidence="1 2">
    <name type="scientific">Vibrio ishigakensis</name>
    <dbReference type="NCBI Taxonomy" id="1481914"/>
    <lineage>
        <taxon>Bacteria</taxon>
        <taxon>Pseudomonadati</taxon>
        <taxon>Pseudomonadota</taxon>
        <taxon>Gammaproteobacteria</taxon>
        <taxon>Vibrionales</taxon>
        <taxon>Vibrionaceae</taxon>
        <taxon>Vibrio</taxon>
    </lineage>
</organism>
<accession>A0A0B8NVP0</accession>
<reference evidence="1 2" key="1">
    <citation type="submission" date="2015-01" db="EMBL/GenBank/DDBJ databases">
        <title>Vibrio sp. C1 JCM 19231 whole genome shotgun sequence.</title>
        <authorList>
            <person name="Sawabe T."/>
            <person name="Meirelles P."/>
            <person name="Feng G."/>
            <person name="Sayaka M."/>
            <person name="Hattori M."/>
            <person name="Ohkuma M."/>
        </authorList>
    </citation>
    <scope>NUCLEOTIDE SEQUENCE [LARGE SCALE GENOMIC DNA]</scope>
    <source>
        <strain evidence="2">JCM 19231</strain>
    </source>
</reference>
<reference evidence="1 2" key="2">
    <citation type="submission" date="2015-01" db="EMBL/GenBank/DDBJ databases">
        <authorList>
            <consortium name="NBRP consortium"/>
            <person name="Sawabe T."/>
            <person name="Meirelles P."/>
            <person name="Feng G."/>
            <person name="Sayaka M."/>
            <person name="Hattori M."/>
            <person name="Ohkuma M."/>
        </authorList>
    </citation>
    <scope>NUCLEOTIDE SEQUENCE [LARGE SCALE GENOMIC DNA]</scope>
    <source>
        <strain evidence="2">JCM 19231</strain>
    </source>
</reference>
<proteinExistence type="predicted"/>
<keyword evidence="2" id="KW-1185">Reference proteome</keyword>
<protein>
    <recommendedName>
        <fullName evidence="3">Short-chain dehydrogenase</fullName>
    </recommendedName>
</protein>
<dbReference type="AlphaFoldDB" id="A0A0B8NVP0"/>
<dbReference type="EMBL" id="BBRZ01000007">
    <property type="protein sequence ID" value="GAM54804.1"/>
    <property type="molecule type" value="Genomic_DNA"/>
</dbReference>
<dbReference type="InterPro" id="IPR036291">
    <property type="entry name" value="NAD(P)-bd_dom_sf"/>
</dbReference>
<sequence length="42" mass="4426">MGGPNALITVSESVAGLAKVLENVTEKDSGGFYNYDGQPLPW</sequence>
<evidence type="ECO:0000313" key="1">
    <source>
        <dbReference type="EMBL" id="GAM54804.1"/>
    </source>
</evidence>
<gene>
    <name evidence="1" type="ORF">JCM19231_4540</name>
</gene>
<evidence type="ECO:0000313" key="2">
    <source>
        <dbReference type="Proteomes" id="UP000031671"/>
    </source>
</evidence>